<dbReference type="EMBL" id="FOSJ01000019">
    <property type="protein sequence ID" value="SFK26729.1"/>
    <property type="molecule type" value="Genomic_DNA"/>
</dbReference>
<name>A0A1I3Y5P5_9LACT</name>
<dbReference type="AlphaFoldDB" id="A0A1I3Y5P5"/>
<dbReference type="OrthoDB" id="2167088at2"/>
<sequence>MNFDQMRILDSLLKEFNTMIDEDPKLNDIDIKKYKLLFEMDQELYSADFIIYDRESDSFKLRYMTPTSLRFVSALRPDNDFTEEFFKSYRLSDDDFRNLLKTPDMLLLALIDVVKKLHPSLFRKDRLQNGENIVYNLQGYHNDFELNFLLCKDKEFHPVSLVEDDE</sequence>
<accession>A0A1I3Y5P5</accession>
<dbReference type="Proteomes" id="UP000199589">
    <property type="component" value="Unassembled WGS sequence"/>
</dbReference>
<proteinExistence type="predicted"/>
<dbReference type="RefSeq" id="WP_072695837.1">
    <property type="nucleotide sequence ID" value="NZ_FOSJ01000019.1"/>
</dbReference>
<gene>
    <name evidence="1" type="ORF">SAMN04488569_101924</name>
</gene>
<keyword evidence="2" id="KW-1185">Reference proteome</keyword>
<evidence type="ECO:0000313" key="2">
    <source>
        <dbReference type="Proteomes" id="UP000199589"/>
    </source>
</evidence>
<protein>
    <submittedName>
        <fullName evidence="1">Uncharacterized protein</fullName>
    </submittedName>
</protein>
<evidence type="ECO:0000313" key="1">
    <source>
        <dbReference type="EMBL" id="SFK26729.1"/>
    </source>
</evidence>
<organism evidence="1 2">
    <name type="scientific">Marinilactibacillus piezotolerans</name>
    <dbReference type="NCBI Taxonomy" id="258723"/>
    <lineage>
        <taxon>Bacteria</taxon>
        <taxon>Bacillati</taxon>
        <taxon>Bacillota</taxon>
        <taxon>Bacilli</taxon>
        <taxon>Lactobacillales</taxon>
        <taxon>Carnobacteriaceae</taxon>
        <taxon>Marinilactibacillus</taxon>
    </lineage>
</organism>
<reference evidence="2" key="1">
    <citation type="submission" date="2016-10" db="EMBL/GenBank/DDBJ databases">
        <authorList>
            <person name="Varghese N."/>
            <person name="Submissions S."/>
        </authorList>
    </citation>
    <scope>NUCLEOTIDE SEQUENCE [LARGE SCALE GENOMIC DNA]</scope>
    <source>
        <strain evidence="2">DSM 16108</strain>
    </source>
</reference>